<keyword evidence="2" id="KW-1185">Reference proteome</keyword>
<evidence type="ECO:0000313" key="2">
    <source>
        <dbReference type="Proteomes" id="UP001218188"/>
    </source>
</evidence>
<protein>
    <submittedName>
        <fullName evidence="1">Uncharacterized protein</fullName>
    </submittedName>
</protein>
<organism evidence="1 2">
    <name type="scientific">Mycena alexandri</name>
    <dbReference type="NCBI Taxonomy" id="1745969"/>
    <lineage>
        <taxon>Eukaryota</taxon>
        <taxon>Fungi</taxon>
        <taxon>Dikarya</taxon>
        <taxon>Basidiomycota</taxon>
        <taxon>Agaricomycotina</taxon>
        <taxon>Agaricomycetes</taxon>
        <taxon>Agaricomycetidae</taxon>
        <taxon>Agaricales</taxon>
        <taxon>Marasmiineae</taxon>
        <taxon>Mycenaceae</taxon>
        <taxon>Mycena</taxon>
    </lineage>
</organism>
<gene>
    <name evidence="1" type="ORF">C8F04DRAFT_1263685</name>
</gene>
<accession>A0AAD6WX03</accession>
<dbReference type="AlphaFoldDB" id="A0AAD6WX03"/>
<comment type="caution">
    <text evidence="1">The sequence shown here is derived from an EMBL/GenBank/DDBJ whole genome shotgun (WGS) entry which is preliminary data.</text>
</comment>
<name>A0AAD6WX03_9AGAR</name>
<proteinExistence type="predicted"/>
<dbReference type="EMBL" id="JARJCM010000089">
    <property type="protein sequence ID" value="KAJ7030563.1"/>
    <property type="molecule type" value="Genomic_DNA"/>
</dbReference>
<dbReference type="Proteomes" id="UP001218188">
    <property type="component" value="Unassembled WGS sequence"/>
</dbReference>
<reference evidence="1" key="1">
    <citation type="submission" date="2023-03" db="EMBL/GenBank/DDBJ databases">
        <title>Massive genome expansion in bonnet fungi (Mycena s.s.) driven by repeated elements and novel gene families across ecological guilds.</title>
        <authorList>
            <consortium name="Lawrence Berkeley National Laboratory"/>
            <person name="Harder C.B."/>
            <person name="Miyauchi S."/>
            <person name="Viragh M."/>
            <person name="Kuo A."/>
            <person name="Thoen E."/>
            <person name="Andreopoulos B."/>
            <person name="Lu D."/>
            <person name="Skrede I."/>
            <person name="Drula E."/>
            <person name="Henrissat B."/>
            <person name="Morin E."/>
            <person name="Kohler A."/>
            <person name="Barry K."/>
            <person name="LaButti K."/>
            <person name="Morin E."/>
            <person name="Salamov A."/>
            <person name="Lipzen A."/>
            <person name="Mereny Z."/>
            <person name="Hegedus B."/>
            <person name="Baldrian P."/>
            <person name="Stursova M."/>
            <person name="Weitz H."/>
            <person name="Taylor A."/>
            <person name="Grigoriev I.V."/>
            <person name="Nagy L.G."/>
            <person name="Martin F."/>
            <person name="Kauserud H."/>
        </authorList>
    </citation>
    <scope>NUCLEOTIDE SEQUENCE</scope>
    <source>
        <strain evidence="1">CBHHK200</strain>
    </source>
</reference>
<evidence type="ECO:0000313" key="1">
    <source>
        <dbReference type="EMBL" id="KAJ7030563.1"/>
    </source>
</evidence>
<sequence length="142" mass="16020">MSANNNCRALVLWVQPPFTLWIAPSLPAWDSDMPALVPTDEEDAADEDSDVPDLLSDEELLLRQLARITVMSIDASFVFRRSVVDSEARIQPLELQRGERFANANEYLQMPRMSPVVVLSYDRACVEKKCGCPCHKDVRAKL</sequence>